<dbReference type="Gene3D" id="3.60.60.30">
    <property type="match status" value="1"/>
</dbReference>
<dbReference type="EC" id="3.1.1.-" evidence="7"/>
<dbReference type="EnsemblMetazoa" id="MESCA012098-RA">
    <property type="protein sequence ID" value="MESCA012098-PA"/>
    <property type="gene ID" value="MESCA012098"/>
</dbReference>
<dbReference type="PANTHER" id="PTHR12370">
    <property type="entry name" value="PHOSPHOLIPASE B-RELATED"/>
    <property type="match status" value="1"/>
</dbReference>
<feature type="transmembrane region" description="Helical" evidence="8">
    <location>
        <begin position="22"/>
        <end position="41"/>
    </location>
</feature>
<keyword evidence="6" id="KW-0325">Glycoprotein</keyword>
<dbReference type="Proteomes" id="UP000015102">
    <property type="component" value="Unassembled WGS sequence"/>
</dbReference>
<organism evidence="9 10">
    <name type="scientific">Megaselia scalaris</name>
    <name type="common">Humpbacked fly</name>
    <name type="synonym">Phora scalaris</name>
    <dbReference type="NCBI Taxonomy" id="36166"/>
    <lineage>
        <taxon>Eukaryota</taxon>
        <taxon>Metazoa</taxon>
        <taxon>Ecdysozoa</taxon>
        <taxon>Arthropoda</taxon>
        <taxon>Hexapoda</taxon>
        <taxon>Insecta</taxon>
        <taxon>Pterygota</taxon>
        <taxon>Neoptera</taxon>
        <taxon>Endopterygota</taxon>
        <taxon>Diptera</taxon>
        <taxon>Brachycera</taxon>
        <taxon>Muscomorpha</taxon>
        <taxon>Platypezoidea</taxon>
        <taxon>Phoridae</taxon>
        <taxon>Megaseliini</taxon>
        <taxon>Megaselia</taxon>
    </lineage>
</organism>
<reference evidence="9" key="2">
    <citation type="submission" date="2015-06" db="UniProtKB">
        <authorList>
            <consortium name="EnsemblMetazoa"/>
        </authorList>
    </citation>
    <scope>IDENTIFICATION</scope>
</reference>
<dbReference type="HOGENOM" id="CLU_027106_2_0_1"/>
<reference evidence="10" key="1">
    <citation type="submission" date="2013-02" db="EMBL/GenBank/DDBJ databases">
        <authorList>
            <person name="Hughes D."/>
        </authorList>
    </citation>
    <scope>NUCLEOTIDE SEQUENCE</scope>
    <source>
        <strain>Durham</strain>
        <strain evidence="10">NC isolate 2 -- Noor lab</strain>
    </source>
</reference>
<dbReference type="STRING" id="36166.T1H5W5"/>
<dbReference type="AlphaFoldDB" id="T1H5W5"/>
<keyword evidence="5 7" id="KW-0443">Lipid metabolism</keyword>
<evidence type="ECO:0000256" key="3">
    <source>
        <dbReference type="ARBA" id="ARBA00022801"/>
    </source>
</evidence>
<comment type="similarity">
    <text evidence="1 7">Belongs to the phospholipase B-like family.</text>
</comment>
<dbReference type="GO" id="GO:0004620">
    <property type="term" value="F:phospholipase activity"/>
    <property type="evidence" value="ECO:0007669"/>
    <property type="project" value="InterPro"/>
</dbReference>
<keyword evidence="10" id="KW-1185">Reference proteome</keyword>
<keyword evidence="2" id="KW-0732">Signal</keyword>
<dbReference type="GO" id="GO:0009395">
    <property type="term" value="P:phospholipid catabolic process"/>
    <property type="evidence" value="ECO:0007669"/>
    <property type="project" value="TreeGrafter"/>
</dbReference>
<evidence type="ECO:0000256" key="5">
    <source>
        <dbReference type="ARBA" id="ARBA00023098"/>
    </source>
</evidence>
<evidence type="ECO:0000256" key="7">
    <source>
        <dbReference type="RuleBase" id="RU364138"/>
    </source>
</evidence>
<keyword evidence="8" id="KW-0472">Membrane</keyword>
<accession>T1H5W5</accession>
<dbReference type="Pfam" id="PF04916">
    <property type="entry name" value="Phospholip_B"/>
    <property type="match status" value="1"/>
</dbReference>
<dbReference type="OMA" id="RPVRNDM"/>
<evidence type="ECO:0000313" key="10">
    <source>
        <dbReference type="Proteomes" id="UP000015102"/>
    </source>
</evidence>
<evidence type="ECO:0000256" key="6">
    <source>
        <dbReference type="ARBA" id="ARBA00023180"/>
    </source>
</evidence>
<dbReference type="InterPro" id="IPR007000">
    <property type="entry name" value="PLipase_B-like"/>
</dbReference>
<sequence length="511" mass="58375">RNPKTAETMLKVVGASVNKTRIGTYILVGAGMLVIGAFFIAGMERPQYDGTYCAVANYTKNIGYKFHYLKQQTDLVNIPKGLARICYKDSIYENGWAQLELETQRNYPDDIQAYAAGFLEGAQTWFQINNQWRNTISSICKISDDSERFCEWLRGVLLTNYEKMMEHAKDNANRDPYWHQIFLYYKQLEGMKEGYDAWTRAKPDIDVEEIPLEDFLILNSVSDISDFKVYYDNYILDAESIPSDFELPGSTMFVKIFKSLESSGWFTLFGHTSAGSYSSMLKIHKRYKLRYNFNKSFSAVHGMDISFTGYPGILASTDDFYIVKGKKIHSLISGVPIKNANLTLWMSKKEKIDEAVPLSARIMAANRLADNGFKWSKYMSRYRVTGSKQWAFIDLKKIDSLPQSSENEGDSSSLKDAVWISEQLPGYWHSESVKEEILLNNFTWIGSGIPYFNKTLELSGISNNENIATVDECFSYFGLMDKFLRNISFRGDLLHGSDGQPIPYGNIDIKL</sequence>
<protein>
    <recommendedName>
        <fullName evidence="7">Phospholipase B-like</fullName>
        <ecNumber evidence="7">3.1.1.-</ecNumber>
    </recommendedName>
</protein>
<evidence type="ECO:0000256" key="8">
    <source>
        <dbReference type="SAM" id="Phobius"/>
    </source>
</evidence>
<comment type="function">
    <text evidence="7">Putative phospholipase.</text>
</comment>
<keyword evidence="8" id="KW-0812">Transmembrane</keyword>
<name>T1H5W5_MEGSC</name>
<keyword evidence="4 7" id="KW-0442">Lipid degradation</keyword>
<evidence type="ECO:0000313" key="9">
    <source>
        <dbReference type="EnsemblMetazoa" id="MESCA012098-PA"/>
    </source>
</evidence>
<dbReference type="PANTHER" id="PTHR12370:SF3">
    <property type="entry name" value="PHOSPHOLIPASE B-LIKE 2-RELATED"/>
    <property type="match status" value="1"/>
</dbReference>
<dbReference type="GO" id="GO:0005576">
    <property type="term" value="C:extracellular region"/>
    <property type="evidence" value="ECO:0007669"/>
    <property type="project" value="TreeGrafter"/>
</dbReference>
<evidence type="ECO:0000256" key="4">
    <source>
        <dbReference type="ARBA" id="ARBA00022963"/>
    </source>
</evidence>
<proteinExistence type="inferred from homology"/>
<keyword evidence="8" id="KW-1133">Transmembrane helix</keyword>
<evidence type="ECO:0000256" key="1">
    <source>
        <dbReference type="ARBA" id="ARBA00007835"/>
    </source>
</evidence>
<evidence type="ECO:0000256" key="2">
    <source>
        <dbReference type="ARBA" id="ARBA00022729"/>
    </source>
</evidence>
<keyword evidence="3 7" id="KW-0378">Hydrolase</keyword>